<evidence type="ECO:0000256" key="12">
    <source>
        <dbReference type="RuleBase" id="RU362012"/>
    </source>
</evidence>
<dbReference type="NCBIfam" id="NF006390">
    <property type="entry name" value="PRK08639.1"/>
    <property type="match status" value="1"/>
</dbReference>
<keyword evidence="10 12" id="KW-0100">Branched-chain amino acid biosynthesis</keyword>
<evidence type="ECO:0000256" key="11">
    <source>
        <dbReference type="ARBA" id="ARBA00025527"/>
    </source>
</evidence>
<evidence type="ECO:0000256" key="2">
    <source>
        <dbReference type="ARBA" id="ARBA00001933"/>
    </source>
</evidence>
<dbReference type="GO" id="GO:0006565">
    <property type="term" value="P:L-serine catabolic process"/>
    <property type="evidence" value="ECO:0007669"/>
    <property type="project" value="TreeGrafter"/>
</dbReference>
<dbReference type="Pfam" id="PF00291">
    <property type="entry name" value="PALP"/>
    <property type="match status" value="1"/>
</dbReference>
<dbReference type="PROSITE" id="PS51672">
    <property type="entry name" value="ACT_LIKE"/>
    <property type="match status" value="1"/>
</dbReference>
<dbReference type="InterPro" id="IPR001721">
    <property type="entry name" value="TD_ACT-like"/>
</dbReference>
<feature type="domain" description="ACT-like" evidence="13">
    <location>
        <begin position="332"/>
        <end position="406"/>
    </location>
</feature>
<dbReference type="InterPro" id="IPR000634">
    <property type="entry name" value="Ser/Thr_deHydtase_PyrdxlP-BS"/>
</dbReference>
<dbReference type="Gene3D" id="3.40.1020.10">
    <property type="entry name" value="Biosynthetic Threonine Deaminase, Domain 3"/>
    <property type="match status" value="1"/>
</dbReference>
<dbReference type="GO" id="GO:0030170">
    <property type="term" value="F:pyridoxal phosphate binding"/>
    <property type="evidence" value="ECO:0007669"/>
    <property type="project" value="InterPro"/>
</dbReference>
<dbReference type="SUPFAM" id="SSF53686">
    <property type="entry name" value="Tryptophan synthase beta subunit-like PLP-dependent enzymes"/>
    <property type="match status" value="1"/>
</dbReference>
<dbReference type="EMBL" id="CP019030">
    <property type="protein sequence ID" value="APU46766.1"/>
    <property type="molecule type" value="Genomic_DNA"/>
</dbReference>
<organism evidence="14 15">
    <name type="scientific">Limosilactobacillus fermentum</name>
    <name type="common">Lactobacillus fermentum</name>
    <dbReference type="NCBI Taxonomy" id="1613"/>
    <lineage>
        <taxon>Bacteria</taxon>
        <taxon>Bacillati</taxon>
        <taxon>Bacillota</taxon>
        <taxon>Bacilli</taxon>
        <taxon>Lactobacillales</taxon>
        <taxon>Lactobacillaceae</taxon>
        <taxon>Limosilactobacillus</taxon>
    </lineage>
</organism>
<accession>A0A1L7GXF0</accession>
<dbReference type="InterPro" id="IPR036052">
    <property type="entry name" value="TrpB-like_PALP_sf"/>
</dbReference>
<dbReference type="CDD" id="cd01562">
    <property type="entry name" value="Thr-dehyd"/>
    <property type="match status" value="1"/>
</dbReference>
<keyword evidence="8 12" id="KW-0663">Pyridoxal phosphate</keyword>
<dbReference type="PANTHER" id="PTHR48078">
    <property type="entry name" value="THREONINE DEHYDRATASE, MITOCHONDRIAL-RELATED"/>
    <property type="match status" value="1"/>
</dbReference>
<protein>
    <recommendedName>
        <fullName evidence="12">L-threonine dehydratase</fullName>
        <ecNumber evidence="12">4.3.1.19</ecNumber>
    </recommendedName>
    <alternativeName>
        <fullName evidence="12">Threonine deaminase</fullName>
    </alternativeName>
</protein>
<dbReference type="Pfam" id="PF00585">
    <property type="entry name" value="Thr_dehydrat_C"/>
    <property type="match status" value="1"/>
</dbReference>
<dbReference type="Proteomes" id="UP000185427">
    <property type="component" value="Chromosome"/>
</dbReference>
<dbReference type="InterPro" id="IPR001926">
    <property type="entry name" value="TrpB-like_PALP"/>
</dbReference>
<evidence type="ECO:0000256" key="9">
    <source>
        <dbReference type="ARBA" id="ARBA00023239"/>
    </source>
</evidence>
<comment type="subunit">
    <text evidence="5 12">Homotetramer.</text>
</comment>
<dbReference type="InterPro" id="IPR011820">
    <property type="entry name" value="IlvA"/>
</dbReference>
<dbReference type="SUPFAM" id="SSF55021">
    <property type="entry name" value="ACT-like"/>
    <property type="match status" value="1"/>
</dbReference>
<evidence type="ECO:0000256" key="1">
    <source>
        <dbReference type="ARBA" id="ARBA00001274"/>
    </source>
</evidence>
<comment type="catalytic activity">
    <reaction evidence="1 12">
        <text>L-threonine = 2-oxobutanoate + NH4(+)</text>
        <dbReference type="Rhea" id="RHEA:22108"/>
        <dbReference type="ChEBI" id="CHEBI:16763"/>
        <dbReference type="ChEBI" id="CHEBI:28938"/>
        <dbReference type="ChEBI" id="CHEBI:57926"/>
        <dbReference type="EC" id="4.3.1.19"/>
    </reaction>
</comment>
<dbReference type="EC" id="4.3.1.19" evidence="12"/>
<keyword evidence="9 12" id="KW-0456">Lyase</keyword>
<dbReference type="GO" id="GO:0006567">
    <property type="term" value="P:L-threonine catabolic process"/>
    <property type="evidence" value="ECO:0007669"/>
    <property type="project" value="TreeGrafter"/>
</dbReference>
<dbReference type="AlphaFoldDB" id="A0A1L7GXF0"/>
<gene>
    <name evidence="12" type="primary">ilvA</name>
    <name evidence="14" type="ORF">BUW47_10320</name>
</gene>
<dbReference type="OrthoDB" id="9811476at2"/>
<reference evidence="14 15" key="1">
    <citation type="submission" date="2016-12" db="EMBL/GenBank/DDBJ databases">
        <title>Complete Genome Sequence of Lactobacillus fermentum Strain SNUV175, a Probiotic for Treatment of Bacterial Vaginosis.</title>
        <authorList>
            <person name="Lee S."/>
            <person name="You H.J."/>
            <person name="Kwon B."/>
            <person name="Ko G."/>
        </authorList>
    </citation>
    <scope>NUCLEOTIDE SEQUENCE [LARGE SCALE GENOMIC DNA]</scope>
    <source>
        <strain evidence="14 15">SNUV175</strain>
    </source>
</reference>
<dbReference type="InterPro" id="IPR038110">
    <property type="entry name" value="TD_ACT-like_sf"/>
</dbReference>
<evidence type="ECO:0000259" key="13">
    <source>
        <dbReference type="PROSITE" id="PS51672"/>
    </source>
</evidence>
<proteinExistence type="inferred from homology"/>
<evidence type="ECO:0000256" key="6">
    <source>
        <dbReference type="ARBA" id="ARBA00022605"/>
    </source>
</evidence>
<dbReference type="InterPro" id="IPR045865">
    <property type="entry name" value="ACT-like_dom_sf"/>
</dbReference>
<comment type="cofactor">
    <cofactor evidence="2 12">
        <name>pyridoxal 5'-phosphate</name>
        <dbReference type="ChEBI" id="CHEBI:597326"/>
    </cofactor>
</comment>
<comment type="similarity">
    <text evidence="4 12">Belongs to the serine/threonine dehydratase family.</text>
</comment>
<name>A0A1L7GXF0_LIMFE</name>
<evidence type="ECO:0000256" key="3">
    <source>
        <dbReference type="ARBA" id="ARBA00004810"/>
    </source>
</evidence>
<evidence type="ECO:0000313" key="14">
    <source>
        <dbReference type="EMBL" id="APU46766.1"/>
    </source>
</evidence>
<dbReference type="GO" id="GO:0004794">
    <property type="term" value="F:threonine deaminase activity"/>
    <property type="evidence" value="ECO:0007669"/>
    <property type="project" value="UniProtKB-UniRule"/>
</dbReference>
<dbReference type="InterPro" id="IPR050147">
    <property type="entry name" value="Ser/Thr_Dehydratase"/>
</dbReference>
<comment type="pathway">
    <text evidence="3 12">Amino-acid biosynthesis; L-isoleucine biosynthesis; 2-oxobutanoate from L-threonine: step 1/1.</text>
</comment>
<dbReference type="RefSeq" id="WP_075667678.1">
    <property type="nucleotide sequence ID" value="NZ_CP019030.1"/>
</dbReference>
<dbReference type="GO" id="GO:0009097">
    <property type="term" value="P:isoleucine biosynthetic process"/>
    <property type="evidence" value="ECO:0007669"/>
    <property type="project" value="UniProtKB-UniRule"/>
</dbReference>
<dbReference type="FunFam" id="3.40.50.1100:FF:000005">
    <property type="entry name" value="Threonine dehydratase catabolic"/>
    <property type="match status" value="1"/>
</dbReference>
<comment type="function">
    <text evidence="11 12">Catalyzes the anaerobic formation of alpha-ketobutyrate and ammonia from threonine in a two-step reaction. The first step involved a dehydration of threonine and a production of enamine intermediates (aminocrotonate), which tautomerizes to its imine form (iminobutyrate). Both intermediates are unstable and short-lived. The second step is the nonenzymatic hydrolysis of the enamine/imine intermediates to form 2-ketobutyrate and free ammonia. In the low water environment of the cell, the second step is accelerated by RidA.</text>
</comment>
<dbReference type="GO" id="GO:0003941">
    <property type="term" value="F:L-serine ammonia-lyase activity"/>
    <property type="evidence" value="ECO:0007669"/>
    <property type="project" value="TreeGrafter"/>
</dbReference>
<dbReference type="Gene3D" id="3.40.50.1100">
    <property type="match status" value="2"/>
</dbReference>
<dbReference type="PROSITE" id="PS00165">
    <property type="entry name" value="DEHYDRATASE_SER_THR"/>
    <property type="match status" value="1"/>
</dbReference>
<evidence type="ECO:0000313" key="15">
    <source>
        <dbReference type="Proteomes" id="UP000185427"/>
    </source>
</evidence>
<evidence type="ECO:0000256" key="10">
    <source>
        <dbReference type="ARBA" id="ARBA00023304"/>
    </source>
</evidence>
<dbReference type="PANTHER" id="PTHR48078:SF11">
    <property type="entry name" value="THREONINE DEHYDRATASE, MITOCHONDRIAL"/>
    <property type="match status" value="1"/>
</dbReference>
<evidence type="ECO:0000256" key="5">
    <source>
        <dbReference type="ARBA" id="ARBA00011881"/>
    </source>
</evidence>
<evidence type="ECO:0000256" key="7">
    <source>
        <dbReference type="ARBA" id="ARBA00022624"/>
    </source>
</evidence>
<keyword evidence="6 12" id="KW-0028">Amino-acid biosynthesis</keyword>
<sequence>MTNQLTVERIEAARKALRGTVKKTALQYDPYLSERYHANIYLKREDLQDVRSFKIRGAFFSIHQLTPEQRQRGVVCASAGNHAQGVAWTVAKLKIPATIFMPVTTPQQKVNQVRHFGGDFATIKLTGDTFDQSSTAAQAFCKEERQTFVAPFDNLDTMAGQGTIAAEILEDQPEVDYLVATIGGGGLLAGLSTYAKAKRADMTIVGVEPDGAASMAAAKRAGHPVTLDHVDTFVDGAAVQRVGDLTFETVMENVDQLLDVSNGADCQAILDLYNREAIVAKPAGALPVAGLEQLRDQITDKTVVCVISGGNNDVQRIQEIEERALLYRGDLHYYLVNFPQRAGALHQFVNNVLGPQDDIYKFEYTKKNSRGYGPVLVGIRLADRYSLSEFSQRLTNFDKNYIDLNDNPMLYAMFV</sequence>
<evidence type="ECO:0000256" key="8">
    <source>
        <dbReference type="ARBA" id="ARBA00022898"/>
    </source>
</evidence>
<evidence type="ECO:0000256" key="4">
    <source>
        <dbReference type="ARBA" id="ARBA00010869"/>
    </source>
</evidence>
<dbReference type="NCBIfam" id="TIGR02079">
    <property type="entry name" value="THD1"/>
    <property type="match status" value="1"/>
</dbReference>
<keyword evidence="7 12" id="KW-0412">Isoleucine biosynthesis</keyword>
<dbReference type="UniPathway" id="UPA00047">
    <property type="reaction ID" value="UER00054"/>
</dbReference>